<feature type="compositionally biased region" description="Basic and acidic residues" evidence="1">
    <location>
        <begin position="63"/>
        <end position="89"/>
    </location>
</feature>
<organism evidence="2 3">
    <name type="scientific">Mycobacterium gordonae</name>
    <dbReference type="NCBI Taxonomy" id="1778"/>
    <lineage>
        <taxon>Bacteria</taxon>
        <taxon>Bacillati</taxon>
        <taxon>Actinomycetota</taxon>
        <taxon>Actinomycetes</taxon>
        <taxon>Mycobacteriales</taxon>
        <taxon>Mycobacteriaceae</taxon>
        <taxon>Mycobacterium</taxon>
    </lineage>
</organism>
<sequence length="89" mass="9662">MTIADTISGASTVMRQASAADRSGGLAGETDTKLFLLAQTSGWTNGPIRRDRALLDMPNQQNDLRRKGHASDHWARDPFAERTDTSDGC</sequence>
<evidence type="ECO:0000313" key="2">
    <source>
        <dbReference type="EMBL" id="OBR99192.1"/>
    </source>
</evidence>
<dbReference type="EMBL" id="MAEM01000465">
    <property type="protein sequence ID" value="OBR99192.1"/>
    <property type="molecule type" value="Genomic_DNA"/>
</dbReference>
<dbReference type="AlphaFoldDB" id="A0A1A6BA47"/>
<reference evidence="2 3" key="1">
    <citation type="submission" date="2016-06" db="EMBL/GenBank/DDBJ databases">
        <authorList>
            <person name="Kjaerup R.B."/>
            <person name="Dalgaard T.S."/>
            <person name="Juul-Madsen H.R."/>
        </authorList>
    </citation>
    <scope>NUCLEOTIDE SEQUENCE [LARGE SCALE GENOMIC DNA]</scope>
    <source>
        <strain evidence="2 3">1245752.6</strain>
    </source>
</reference>
<protein>
    <submittedName>
        <fullName evidence="2">Uncharacterized protein</fullName>
    </submittedName>
</protein>
<evidence type="ECO:0000313" key="3">
    <source>
        <dbReference type="Proteomes" id="UP000093757"/>
    </source>
</evidence>
<gene>
    <name evidence="2" type="ORF">A9W98_31625</name>
</gene>
<evidence type="ECO:0000256" key="1">
    <source>
        <dbReference type="SAM" id="MobiDB-lite"/>
    </source>
</evidence>
<feature type="region of interest" description="Disordered" evidence="1">
    <location>
        <begin position="1"/>
        <end position="27"/>
    </location>
</feature>
<name>A0A1A6BA47_MYCGO</name>
<comment type="caution">
    <text evidence="2">The sequence shown here is derived from an EMBL/GenBank/DDBJ whole genome shotgun (WGS) entry which is preliminary data.</text>
</comment>
<proteinExistence type="predicted"/>
<accession>A0A1A6BA47</accession>
<feature type="region of interest" description="Disordered" evidence="1">
    <location>
        <begin position="58"/>
        <end position="89"/>
    </location>
</feature>
<dbReference type="Proteomes" id="UP000093757">
    <property type="component" value="Unassembled WGS sequence"/>
</dbReference>